<dbReference type="RefSeq" id="WP_066786603.1">
    <property type="nucleotide sequence ID" value="NZ_LWQS01000049.1"/>
</dbReference>
<keyword evidence="1" id="KW-1133">Transmembrane helix</keyword>
<reference evidence="2 3" key="1">
    <citation type="submission" date="2016-04" db="EMBL/GenBank/DDBJ databases">
        <title>Chloroflexus islandicus sp. nov., a thermophilic filamentous anoxygenic phototrophic bacterium from geyser Strokkur (Iceland).</title>
        <authorList>
            <person name="Gaisin V.A."/>
            <person name="Kalashnikov A.M."/>
            <person name="Sukhacheva M.V."/>
            <person name="Grouzdev D.S."/>
            <person name="Ivanov T.M."/>
            <person name="Kuznetsov B."/>
            <person name="Gorlenko V.M."/>
        </authorList>
    </citation>
    <scope>NUCLEOTIDE SEQUENCE [LARGE SCALE GENOMIC DNA]</scope>
    <source>
        <strain evidence="3">isl-2</strain>
    </source>
</reference>
<dbReference type="Proteomes" id="UP000078287">
    <property type="component" value="Unassembled WGS sequence"/>
</dbReference>
<protein>
    <submittedName>
        <fullName evidence="2">Uncharacterized protein</fullName>
    </submittedName>
</protein>
<keyword evidence="1" id="KW-0812">Transmembrane</keyword>
<keyword evidence="3" id="KW-1185">Reference proteome</keyword>
<feature type="transmembrane region" description="Helical" evidence="1">
    <location>
        <begin position="7"/>
        <end position="31"/>
    </location>
</feature>
<name>A0A178MD79_9CHLR</name>
<proteinExistence type="predicted"/>
<feature type="transmembrane region" description="Helical" evidence="1">
    <location>
        <begin position="43"/>
        <end position="66"/>
    </location>
</feature>
<comment type="caution">
    <text evidence="2">The sequence shown here is derived from an EMBL/GenBank/DDBJ whole genome shotgun (WGS) entry which is preliminary data.</text>
</comment>
<feature type="transmembrane region" description="Helical" evidence="1">
    <location>
        <begin position="87"/>
        <end position="108"/>
    </location>
</feature>
<dbReference type="STRING" id="1707952.A6A03_01640"/>
<evidence type="ECO:0000313" key="2">
    <source>
        <dbReference type="EMBL" id="OAN45988.1"/>
    </source>
</evidence>
<gene>
    <name evidence="2" type="ORF">A6A03_01640</name>
</gene>
<dbReference type="AlphaFoldDB" id="A0A178MD79"/>
<keyword evidence="1" id="KW-0472">Membrane</keyword>
<sequence length="150" mass="15995">MRQPAIITFLVMAAVFFGGAIGGLALTSALAPDAHLLRWFGLGALPLAFVTGAFLWLAIAFGRGLVHTLRRRKLPAFASDQAIPPGAAAFVFTSTGIMALFGVLVAMAPNRFGFWPTLVLCIGTGAGYSLLCQHLARRGYLPVYDLESER</sequence>
<dbReference type="EMBL" id="LWQS01000049">
    <property type="protein sequence ID" value="OAN45988.1"/>
    <property type="molecule type" value="Genomic_DNA"/>
</dbReference>
<evidence type="ECO:0000256" key="1">
    <source>
        <dbReference type="SAM" id="Phobius"/>
    </source>
</evidence>
<evidence type="ECO:0000313" key="3">
    <source>
        <dbReference type="Proteomes" id="UP000078287"/>
    </source>
</evidence>
<accession>A0A178MD79</accession>
<organism evidence="2 3">
    <name type="scientific">Chloroflexus islandicus</name>
    <dbReference type="NCBI Taxonomy" id="1707952"/>
    <lineage>
        <taxon>Bacteria</taxon>
        <taxon>Bacillati</taxon>
        <taxon>Chloroflexota</taxon>
        <taxon>Chloroflexia</taxon>
        <taxon>Chloroflexales</taxon>
        <taxon>Chloroflexineae</taxon>
        <taxon>Chloroflexaceae</taxon>
        <taxon>Chloroflexus</taxon>
    </lineage>
</organism>
<feature type="transmembrane region" description="Helical" evidence="1">
    <location>
        <begin position="114"/>
        <end position="131"/>
    </location>
</feature>